<feature type="transmembrane region" description="Helical" evidence="1">
    <location>
        <begin position="99"/>
        <end position="121"/>
    </location>
</feature>
<keyword evidence="1" id="KW-0812">Transmembrane</keyword>
<comment type="caution">
    <text evidence="2">The sequence shown here is derived from an EMBL/GenBank/DDBJ whole genome shotgun (WGS) entry which is preliminary data.</text>
</comment>
<dbReference type="AlphaFoldDB" id="A0A3A3GLL4"/>
<name>A0A3A3GLL4_PANTH</name>
<protein>
    <submittedName>
        <fullName evidence="2">Zf-HC2 domain-containing protein</fullName>
    </submittedName>
</protein>
<dbReference type="Proteomes" id="UP000266177">
    <property type="component" value="Unassembled WGS sequence"/>
</dbReference>
<dbReference type="RefSeq" id="WP_119792919.1">
    <property type="nucleotide sequence ID" value="NZ_QYZD01000006.1"/>
</dbReference>
<evidence type="ECO:0000313" key="2">
    <source>
        <dbReference type="EMBL" id="RJG24505.1"/>
    </source>
</evidence>
<keyword evidence="1" id="KW-1133">Transmembrane helix</keyword>
<evidence type="ECO:0000313" key="3">
    <source>
        <dbReference type="Proteomes" id="UP000266177"/>
    </source>
</evidence>
<dbReference type="OrthoDB" id="2679416at2"/>
<reference evidence="2 3" key="1">
    <citation type="submission" date="2018-09" db="EMBL/GenBank/DDBJ databases">
        <title>Paenibacillus SK2017-BO5.</title>
        <authorList>
            <person name="Piskunova J.V."/>
            <person name="Dubiley S.A."/>
            <person name="Severinov K.V."/>
        </authorList>
    </citation>
    <scope>NUCLEOTIDE SEQUENCE [LARGE SCALE GENOMIC DNA]</scope>
    <source>
        <strain evidence="2 3">BO5</strain>
    </source>
</reference>
<proteinExistence type="predicted"/>
<evidence type="ECO:0000256" key="1">
    <source>
        <dbReference type="SAM" id="Phobius"/>
    </source>
</evidence>
<feature type="transmembrane region" description="Helical" evidence="1">
    <location>
        <begin position="174"/>
        <end position="193"/>
    </location>
</feature>
<dbReference type="EMBL" id="QYZD01000006">
    <property type="protein sequence ID" value="RJG24505.1"/>
    <property type="molecule type" value="Genomic_DNA"/>
</dbReference>
<organism evidence="2 3">
    <name type="scientific">Paenibacillus thiaminolyticus</name>
    <name type="common">Bacillus thiaminolyticus</name>
    <dbReference type="NCBI Taxonomy" id="49283"/>
    <lineage>
        <taxon>Bacteria</taxon>
        <taxon>Bacillati</taxon>
        <taxon>Bacillota</taxon>
        <taxon>Bacilli</taxon>
        <taxon>Bacillales</taxon>
        <taxon>Paenibacillaceae</taxon>
        <taxon>Paenibacillus</taxon>
    </lineage>
</organism>
<gene>
    <name evidence="2" type="ORF">DQX05_09280</name>
</gene>
<accession>A0A3A3GLL4</accession>
<sequence length="198" mass="22273">MMKCAEALEWMPVYSQLPEDDPQRLAIEKHLSECESCAEQYSVWAASEEWMEDDSDILIREASGSGFSPARVMNMIYEEQDWLVPVHQRSQTWSLRSRNMLAGIVAFCMGIFLCALILLLVRREQSNIEDISGVIPTVVAGGDQSGWGNMTIGVPVASISDPVILQVVPTIPHYWIALSLFGVTFALLLLNWLTRVRR</sequence>
<keyword evidence="1" id="KW-0472">Membrane</keyword>